<dbReference type="EMBL" id="JAGIOC010000001">
    <property type="protein sequence ID" value="MBP2411102.1"/>
    <property type="molecule type" value="Genomic_DNA"/>
</dbReference>
<gene>
    <name evidence="3" type="ORF">JOF44_004005</name>
</gene>
<keyword evidence="4" id="KW-1185">Reference proteome</keyword>
<accession>A0ABS4YRT9</accession>
<feature type="region of interest" description="Disordered" evidence="1">
    <location>
        <begin position="301"/>
        <end position="323"/>
    </location>
</feature>
<proteinExistence type="predicted"/>
<feature type="region of interest" description="Disordered" evidence="1">
    <location>
        <begin position="38"/>
        <end position="69"/>
    </location>
</feature>
<dbReference type="PRINTS" id="PR00111">
    <property type="entry name" value="ABHYDROLASE"/>
</dbReference>
<name>A0ABS4YRT9_9MICO</name>
<dbReference type="PANTHER" id="PTHR43194:SF2">
    <property type="entry name" value="PEROXISOMAL MEMBRANE PROTEIN LPX1"/>
    <property type="match status" value="1"/>
</dbReference>
<dbReference type="Pfam" id="PF12697">
    <property type="entry name" value="Abhydrolase_6"/>
    <property type="match status" value="1"/>
</dbReference>
<evidence type="ECO:0000313" key="4">
    <source>
        <dbReference type="Proteomes" id="UP000698222"/>
    </source>
</evidence>
<feature type="domain" description="AB hydrolase-1" evidence="2">
    <location>
        <begin position="79"/>
        <end position="298"/>
    </location>
</feature>
<evidence type="ECO:0000313" key="3">
    <source>
        <dbReference type="EMBL" id="MBP2411102.1"/>
    </source>
</evidence>
<dbReference type="Gene3D" id="3.40.50.1820">
    <property type="entry name" value="alpha/beta hydrolase"/>
    <property type="match status" value="1"/>
</dbReference>
<dbReference type="RefSeq" id="WP_209895494.1">
    <property type="nucleotide sequence ID" value="NZ_BAAAJV010000050.1"/>
</dbReference>
<dbReference type="SUPFAM" id="SSF53474">
    <property type="entry name" value="alpha/beta-Hydrolases"/>
    <property type="match status" value="1"/>
</dbReference>
<sequence length="323" mass="35056">MAAPTDVVSVAARGIMPTRAWDLLAGRVLRVYSSMDRFTGHRGPRGPRTEDRGVAGRPPAGYSPCGTTDRGRGAMTTSIVLIHAIRSSRTMWQGQVRRLREHGYRVIAPDLPGHGLRRGETFSLHGALETIDEAVAACEEPPLLVGLSLGGYMTLHWAAQNPQRLAAVVAADCTIVPGPASVRLYGLWMSMKDWMPGDTDSRVARAFARRHTRKAARRYYGGGRARGVVPTVVRTIGALDLLADVASIEVPITFVNGEHDPFRRHEAQFLEASRDGKLVVLHDAGHIANLSRPKRFAKVLRRAAGPRSSPSRVRAGMGDGARA</sequence>
<protein>
    <submittedName>
        <fullName evidence="3">Pimeloyl-ACP methyl ester carboxylesterase</fullName>
    </submittedName>
</protein>
<comment type="caution">
    <text evidence="3">The sequence shown here is derived from an EMBL/GenBank/DDBJ whole genome shotgun (WGS) entry which is preliminary data.</text>
</comment>
<dbReference type="InterPro" id="IPR000073">
    <property type="entry name" value="AB_hydrolase_1"/>
</dbReference>
<evidence type="ECO:0000259" key="2">
    <source>
        <dbReference type="Pfam" id="PF12697"/>
    </source>
</evidence>
<feature type="compositionally biased region" description="Low complexity" evidence="1">
    <location>
        <begin position="302"/>
        <end position="316"/>
    </location>
</feature>
<reference evidence="3 4" key="1">
    <citation type="submission" date="2021-03" db="EMBL/GenBank/DDBJ databases">
        <title>Sequencing the genomes of 1000 actinobacteria strains.</title>
        <authorList>
            <person name="Klenk H.-P."/>
        </authorList>
    </citation>
    <scope>NUCLEOTIDE SEQUENCE [LARGE SCALE GENOMIC DNA]</scope>
    <source>
        <strain evidence="3 4">DSM 14564</strain>
    </source>
</reference>
<evidence type="ECO:0000256" key="1">
    <source>
        <dbReference type="SAM" id="MobiDB-lite"/>
    </source>
</evidence>
<dbReference type="Proteomes" id="UP000698222">
    <property type="component" value="Unassembled WGS sequence"/>
</dbReference>
<dbReference type="PANTHER" id="PTHR43194">
    <property type="entry name" value="HYDROLASE ALPHA/BETA FOLD FAMILY"/>
    <property type="match status" value="1"/>
</dbReference>
<organism evidence="3 4">
    <name type="scientific">Brachybacterium fresconis</name>
    <dbReference type="NCBI Taxonomy" id="173363"/>
    <lineage>
        <taxon>Bacteria</taxon>
        <taxon>Bacillati</taxon>
        <taxon>Actinomycetota</taxon>
        <taxon>Actinomycetes</taxon>
        <taxon>Micrococcales</taxon>
        <taxon>Dermabacteraceae</taxon>
        <taxon>Brachybacterium</taxon>
    </lineage>
</organism>
<dbReference type="InterPro" id="IPR029058">
    <property type="entry name" value="AB_hydrolase_fold"/>
</dbReference>
<dbReference type="InterPro" id="IPR050228">
    <property type="entry name" value="Carboxylesterase_BioH"/>
</dbReference>